<feature type="compositionally biased region" description="Basic and acidic residues" evidence="1">
    <location>
        <begin position="1"/>
        <end position="22"/>
    </location>
</feature>
<dbReference type="Proteomes" id="UP000823674">
    <property type="component" value="Chromosome A02"/>
</dbReference>
<evidence type="ECO:0000256" key="1">
    <source>
        <dbReference type="SAM" id="MobiDB-lite"/>
    </source>
</evidence>
<reference evidence="2 3" key="1">
    <citation type="submission" date="2021-03" db="EMBL/GenBank/DDBJ databases">
        <authorList>
            <person name="King G.J."/>
            <person name="Bancroft I."/>
            <person name="Baten A."/>
            <person name="Bloomfield J."/>
            <person name="Borpatragohain P."/>
            <person name="He Z."/>
            <person name="Irish N."/>
            <person name="Irwin J."/>
            <person name="Liu K."/>
            <person name="Mauleon R.P."/>
            <person name="Moore J."/>
            <person name="Morris R."/>
            <person name="Ostergaard L."/>
            <person name="Wang B."/>
            <person name="Wells R."/>
        </authorList>
    </citation>
    <scope>NUCLEOTIDE SEQUENCE [LARGE SCALE GENOMIC DNA]</scope>
    <source>
        <strain evidence="2">R-o-18</strain>
        <tissue evidence="2">Leaf</tissue>
    </source>
</reference>
<name>A0ABQ7NLG7_BRACM</name>
<comment type="caution">
    <text evidence="2">The sequence shown here is derived from an EMBL/GenBank/DDBJ whole genome shotgun (WGS) entry which is preliminary data.</text>
</comment>
<evidence type="ECO:0000313" key="2">
    <source>
        <dbReference type="EMBL" id="KAG5411732.1"/>
    </source>
</evidence>
<feature type="compositionally biased region" description="Basic and acidic residues" evidence="1">
    <location>
        <begin position="102"/>
        <end position="123"/>
    </location>
</feature>
<accession>A0ABQ7NLG7</accession>
<organism evidence="2 3">
    <name type="scientific">Brassica rapa subsp. trilocularis</name>
    <dbReference type="NCBI Taxonomy" id="1813537"/>
    <lineage>
        <taxon>Eukaryota</taxon>
        <taxon>Viridiplantae</taxon>
        <taxon>Streptophyta</taxon>
        <taxon>Embryophyta</taxon>
        <taxon>Tracheophyta</taxon>
        <taxon>Spermatophyta</taxon>
        <taxon>Magnoliopsida</taxon>
        <taxon>eudicotyledons</taxon>
        <taxon>Gunneridae</taxon>
        <taxon>Pentapetalae</taxon>
        <taxon>rosids</taxon>
        <taxon>malvids</taxon>
        <taxon>Brassicales</taxon>
        <taxon>Brassicaceae</taxon>
        <taxon>Brassiceae</taxon>
        <taxon>Brassica</taxon>
    </lineage>
</organism>
<keyword evidence="3" id="KW-1185">Reference proteome</keyword>
<feature type="compositionally biased region" description="Basic and acidic residues" evidence="1">
    <location>
        <begin position="76"/>
        <end position="95"/>
    </location>
</feature>
<proteinExistence type="predicted"/>
<sequence>MDMELEHRRVDRPETEEEKMQSDQEPGSDNNHHETIRGKEKGLELLTRELDDKVRFRQRPVERPGSGSGRTGSYSERTHSRAGSIDRVKEKDLDHVVQSVRPVDDQPRDFQGGSKERGFFSNR</sequence>
<gene>
    <name evidence="2" type="primary">A02g511510.1_BraROA</name>
    <name evidence="2" type="ORF">IGI04_008051</name>
</gene>
<dbReference type="Pfam" id="PF06273">
    <property type="entry name" value="eIF-4B"/>
    <property type="match status" value="1"/>
</dbReference>
<dbReference type="EMBL" id="JADBGQ010000002">
    <property type="protein sequence ID" value="KAG5411732.1"/>
    <property type="molecule type" value="Genomic_DNA"/>
</dbReference>
<feature type="compositionally biased region" description="Basic and acidic residues" evidence="1">
    <location>
        <begin position="30"/>
        <end position="62"/>
    </location>
</feature>
<evidence type="ECO:0000313" key="3">
    <source>
        <dbReference type="Proteomes" id="UP000823674"/>
    </source>
</evidence>
<protein>
    <submittedName>
        <fullName evidence="2">Uncharacterized protein</fullName>
    </submittedName>
</protein>
<dbReference type="InterPro" id="IPR010433">
    <property type="entry name" value="EIF-4B_pln"/>
</dbReference>
<feature type="region of interest" description="Disordered" evidence="1">
    <location>
        <begin position="1"/>
        <end position="123"/>
    </location>
</feature>